<dbReference type="InterPro" id="IPR023943">
    <property type="entry name" value="Enolase-ppase_E1"/>
</dbReference>
<dbReference type="RefSeq" id="WP_033540481.1">
    <property type="nucleotide sequence ID" value="NZ_CP022272.1"/>
</dbReference>
<comment type="catalytic activity">
    <reaction evidence="6">
        <text>5-methylsulfanyl-2,3-dioxopentyl phosphate + H2O = 1,2-dihydroxy-5-(methylsulfanyl)pent-1-en-3-one + phosphate</text>
        <dbReference type="Rhea" id="RHEA:21700"/>
        <dbReference type="ChEBI" id="CHEBI:15377"/>
        <dbReference type="ChEBI" id="CHEBI:43474"/>
        <dbReference type="ChEBI" id="CHEBI:49252"/>
        <dbReference type="ChEBI" id="CHEBI:58828"/>
        <dbReference type="EC" id="3.1.3.77"/>
    </reaction>
</comment>
<keyword evidence="3 6" id="KW-0378">Hydrolase</keyword>
<dbReference type="HAMAP" id="MF_01681">
    <property type="entry name" value="Salvage_MtnC"/>
    <property type="match status" value="1"/>
</dbReference>
<keyword evidence="4 6" id="KW-0460">Magnesium</keyword>
<dbReference type="SFLD" id="SFLDG01129">
    <property type="entry name" value="C1.5:_HAD__Beta-PGM__Phosphata"/>
    <property type="match status" value="1"/>
</dbReference>
<comment type="similarity">
    <text evidence="6">Belongs to the HAD-like hydrolase superfamily. MasA/MtnC family.</text>
</comment>
<name>A0AAC9XQ18_9GAMM</name>
<dbReference type="GO" id="GO:0000287">
    <property type="term" value="F:magnesium ion binding"/>
    <property type="evidence" value="ECO:0007669"/>
    <property type="project" value="UniProtKB-UniRule"/>
</dbReference>
<keyword evidence="5 6" id="KW-0486">Methionine biosynthesis</keyword>
<dbReference type="CDD" id="cd01629">
    <property type="entry name" value="HAD_EP"/>
    <property type="match status" value="1"/>
</dbReference>
<keyword evidence="10" id="KW-1185">Reference proteome</keyword>
<keyword evidence="1 6" id="KW-0028">Amino-acid biosynthesis</keyword>
<dbReference type="SUPFAM" id="SSF56784">
    <property type="entry name" value="HAD-like"/>
    <property type="match status" value="1"/>
</dbReference>
<dbReference type="EMBL" id="CP022272">
    <property type="protein sequence ID" value="ASJ98452.1"/>
    <property type="molecule type" value="Genomic_DNA"/>
</dbReference>
<dbReference type="GO" id="GO:0043715">
    <property type="term" value="F:2,3-diketo-5-methylthiopentyl-1-phosphate enolase activity"/>
    <property type="evidence" value="ECO:0007669"/>
    <property type="project" value="UniProtKB-UniRule"/>
</dbReference>
<reference evidence="8 10" key="2">
    <citation type="submission" date="2019-06" db="EMBL/GenBank/DDBJ databases">
        <title>Complete genome of Shewanella marisflavi ECSMB14101, a mussel settlement-inducing bacterium isolated from East China Sea.</title>
        <authorList>
            <person name="Yang J."/>
            <person name="Liang X."/>
            <person name="Chang R."/>
            <person name="Peng L."/>
        </authorList>
    </citation>
    <scope>NUCLEOTIDE SEQUENCE [LARGE SCALE GENOMIC DNA]</scope>
    <source>
        <strain evidence="8 10">ECSMB14101</strain>
    </source>
</reference>
<evidence type="ECO:0000313" key="8">
    <source>
        <dbReference type="EMBL" id="QDF77052.1"/>
    </source>
</evidence>
<organism evidence="7 9">
    <name type="scientific">Shewanella marisflavi</name>
    <dbReference type="NCBI Taxonomy" id="260364"/>
    <lineage>
        <taxon>Bacteria</taxon>
        <taxon>Pseudomonadati</taxon>
        <taxon>Pseudomonadota</taxon>
        <taxon>Gammaproteobacteria</taxon>
        <taxon>Alteromonadales</taxon>
        <taxon>Shewanellaceae</taxon>
        <taxon>Shewanella</taxon>
    </lineage>
</organism>
<dbReference type="KEGG" id="smav:CFF01_18680"/>
<comment type="function">
    <text evidence="6">Bifunctional enzyme that catalyzes the enolization of 2,3-diketo-5-methylthiopentyl-1-phosphate (DK-MTP-1-P) into the intermediate 2-hydroxy-3-keto-5-methylthiopentenyl-1-phosphate (HK-MTPenyl-1-P), which is then dephosphorylated to form the acireductone 1,2-dihydroxy-3-keto-5-methylthiopentene (DHK-MTPene).</text>
</comment>
<evidence type="ECO:0000256" key="1">
    <source>
        <dbReference type="ARBA" id="ARBA00022605"/>
    </source>
</evidence>
<dbReference type="EC" id="3.1.3.77" evidence="6"/>
<dbReference type="InterPro" id="IPR023214">
    <property type="entry name" value="HAD_sf"/>
</dbReference>
<dbReference type="NCBIfam" id="TIGR01549">
    <property type="entry name" value="HAD-SF-IA-v1"/>
    <property type="match status" value="1"/>
</dbReference>
<dbReference type="PANTHER" id="PTHR20371">
    <property type="entry name" value="ENOLASE-PHOSPHATASE E1"/>
    <property type="match status" value="1"/>
</dbReference>
<comment type="pathway">
    <text evidence="6">Amino-acid biosynthesis; L-methionine biosynthesis via salvage pathway; L-methionine from S-methyl-5-thio-alpha-D-ribose 1-phosphate: step 4/6.</text>
</comment>
<dbReference type="Proteomes" id="UP000318758">
    <property type="component" value="Chromosome"/>
</dbReference>
<dbReference type="Gene3D" id="1.10.720.60">
    <property type="match status" value="1"/>
</dbReference>
<protein>
    <recommendedName>
        <fullName evidence="6">Enolase-phosphatase E1</fullName>
        <ecNumber evidence="6">3.1.3.77</ecNumber>
    </recommendedName>
    <alternativeName>
        <fullName evidence="6">2,3-diketo-5-methylthio-1-phosphopentane phosphatase</fullName>
    </alternativeName>
</protein>
<dbReference type="PANTHER" id="PTHR20371:SF1">
    <property type="entry name" value="ENOLASE-PHOSPHATASE E1"/>
    <property type="match status" value="1"/>
</dbReference>
<keyword evidence="2 6" id="KW-0479">Metal-binding</keyword>
<evidence type="ECO:0000313" key="9">
    <source>
        <dbReference type="Proteomes" id="UP000198233"/>
    </source>
</evidence>
<dbReference type="FunFam" id="1.10.720.60:FF:000008">
    <property type="entry name" value="Enolase-phosphatase E1"/>
    <property type="match status" value="1"/>
</dbReference>
<dbReference type="Gene3D" id="3.40.50.1000">
    <property type="entry name" value="HAD superfamily/HAD-like"/>
    <property type="match status" value="1"/>
</dbReference>
<dbReference type="SFLD" id="SFLDS00003">
    <property type="entry name" value="Haloacid_Dehalogenase"/>
    <property type="match status" value="1"/>
</dbReference>
<evidence type="ECO:0000313" key="10">
    <source>
        <dbReference type="Proteomes" id="UP000318758"/>
    </source>
</evidence>
<comment type="subunit">
    <text evidence="6">Monomer.</text>
</comment>
<dbReference type="SFLD" id="SFLDG01133">
    <property type="entry name" value="C1.5.4:_Enolase-phosphatase_Li"/>
    <property type="match status" value="1"/>
</dbReference>
<dbReference type="InterPro" id="IPR036412">
    <property type="entry name" value="HAD-like_sf"/>
</dbReference>
<dbReference type="GO" id="GO:0043716">
    <property type="term" value="F:2-hydroxy-3-keto-5-methylthiopentenyl-1-phosphate phosphatase activity"/>
    <property type="evidence" value="ECO:0007669"/>
    <property type="project" value="UniProtKB-UniRule"/>
</dbReference>
<comment type="cofactor">
    <cofactor evidence="6">
        <name>Mg(2+)</name>
        <dbReference type="ChEBI" id="CHEBI:18420"/>
    </cofactor>
    <text evidence="6">Binds 1 Mg(2+) ion per subunit.</text>
</comment>
<reference evidence="7 9" key="1">
    <citation type="submission" date="2017-06" db="EMBL/GenBank/DDBJ databases">
        <title>Complete genome sequence of Shewanella marisflavi EP1 associated with anaerobic 2,4-dinitrotoluene reduction and salt tolerance.</title>
        <authorList>
            <person name="Huang J."/>
        </authorList>
    </citation>
    <scope>NUCLEOTIDE SEQUENCE [LARGE SCALE GENOMIC DNA]</scope>
    <source>
        <strain evidence="7 9">EP1</strain>
    </source>
</reference>
<evidence type="ECO:0000256" key="6">
    <source>
        <dbReference type="HAMAP-Rule" id="MF_01681"/>
    </source>
</evidence>
<comment type="pathway">
    <text evidence="6">Amino-acid biosynthesis; L-methionine biosynthesis via salvage pathway; L-methionine from S-methyl-5-thio-alpha-D-ribose 1-phosphate: step 3/6.</text>
</comment>
<evidence type="ECO:0000256" key="3">
    <source>
        <dbReference type="ARBA" id="ARBA00022801"/>
    </source>
</evidence>
<sequence length="226" mass="25321">MGIRAIVVDTAGTTTDLNFIQDTLFPYSAKVLADFLEENQTNVLVDNCISDVKDIALEPEASLERVVEILELWIAEDRKATPLKTLQGLIWKQGYAKGEFKGHIYPDFIDSVKDIKAQNVRLYSFSSGSVDAQKLLFSHSDGGDLTEYFDGHFDTRTGNKLFKQAYSNIINTISLAPKQVLFISDVLEELKAAEQAGMRVIQMVRETTQRTGDYPQIANFKELSLS</sequence>
<dbReference type="SFLD" id="SFLDF00044">
    <property type="entry name" value="enolase-phosphatase"/>
    <property type="match status" value="1"/>
</dbReference>
<dbReference type="NCBIfam" id="TIGR01691">
    <property type="entry name" value="enolase-ppase"/>
    <property type="match status" value="1"/>
</dbReference>
<evidence type="ECO:0000256" key="4">
    <source>
        <dbReference type="ARBA" id="ARBA00022842"/>
    </source>
</evidence>
<dbReference type="Proteomes" id="UP000198233">
    <property type="component" value="Chromosome"/>
</dbReference>
<evidence type="ECO:0000256" key="5">
    <source>
        <dbReference type="ARBA" id="ARBA00023167"/>
    </source>
</evidence>
<evidence type="ECO:0000256" key="2">
    <source>
        <dbReference type="ARBA" id="ARBA00022723"/>
    </source>
</evidence>
<accession>A0AAC9XQ18</accession>
<dbReference type="Pfam" id="PF00702">
    <property type="entry name" value="Hydrolase"/>
    <property type="match status" value="1"/>
</dbReference>
<dbReference type="EMBL" id="CP041153">
    <property type="protein sequence ID" value="QDF77052.1"/>
    <property type="molecule type" value="Genomic_DNA"/>
</dbReference>
<gene>
    <name evidence="6 7" type="primary">mtnC</name>
    <name evidence="7" type="ORF">CFF01_18680</name>
    <name evidence="8" type="ORF">FGA12_18825</name>
</gene>
<dbReference type="InterPro" id="IPR006439">
    <property type="entry name" value="HAD-SF_hydro_IA"/>
</dbReference>
<evidence type="ECO:0000313" key="7">
    <source>
        <dbReference type="EMBL" id="ASJ98452.1"/>
    </source>
</evidence>
<dbReference type="AlphaFoldDB" id="A0AAC9XQ18"/>
<dbReference type="GO" id="GO:0019509">
    <property type="term" value="P:L-methionine salvage from methylthioadenosine"/>
    <property type="evidence" value="ECO:0007669"/>
    <property type="project" value="UniProtKB-UniRule"/>
</dbReference>
<dbReference type="GO" id="GO:0043874">
    <property type="term" value="F:acireductone synthase activity"/>
    <property type="evidence" value="ECO:0007669"/>
    <property type="project" value="UniProtKB-EC"/>
</dbReference>
<proteinExistence type="inferred from homology"/>